<feature type="transmembrane region" description="Helical" evidence="2">
    <location>
        <begin position="32"/>
        <end position="50"/>
    </location>
</feature>
<reference evidence="3 4" key="1">
    <citation type="submission" date="2020-12" db="EMBL/GenBank/DDBJ databases">
        <authorList>
            <person name="Zheng R.K."/>
            <person name="Sun C.M."/>
        </authorList>
    </citation>
    <scope>NUCLEOTIDE SEQUENCE [LARGE SCALE GENOMIC DNA]</scope>
    <source>
        <strain evidence="3 4">ZRK001</strain>
    </source>
</reference>
<gene>
    <name evidence="3" type="ORF">JET14_01305</name>
</gene>
<evidence type="ECO:0000256" key="2">
    <source>
        <dbReference type="SAM" id="Phobius"/>
    </source>
</evidence>
<organism evidence="3 4">
    <name type="scientific">Martelella lutilitoris</name>
    <dbReference type="NCBI Taxonomy" id="2583532"/>
    <lineage>
        <taxon>Bacteria</taxon>
        <taxon>Pseudomonadati</taxon>
        <taxon>Pseudomonadota</taxon>
        <taxon>Alphaproteobacteria</taxon>
        <taxon>Hyphomicrobiales</taxon>
        <taxon>Aurantimonadaceae</taxon>
        <taxon>Martelella</taxon>
    </lineage>
</organism>
<keyword evidence="2" id="KW-0472">Membrane</keyword>
<accession>A0A7T7KLT7</accession>
<feature type="compositionally biased region" description="Polar residues" evidence="1">
    <location>
        <begin position="69"/>
        <end position="78"/>
    </location>
</feature>
<keyword evidence="2" id="KW-0812">Transmembrane</keyword>
<name>A0A7T7KLT7_9HYPH</name>
<feature type="compositionally biased region" description="Basic and acidic residues" evidence="1">
    <location>
        <begin position="1"/>
        <end position="13"/>
    </location>
</feature>
<keyword evidence="2" id="KW-1133">Transmembrane helix</keyword>
<feature type="region of interest" description="Disordered" evidence="1">
    <location>
        <begin position="58"/>
        <end position="78"/>
    </location>
</feature>
<dbReference type="EMBL" id="CP066786">
    <property type="protein sequence ID" value="QQM30858.1"/>
    <property type="molecule type" value="Genomic_DNA"/>
</dbReference>
<dbReference type="RefSeq" id="WP_200336463.1">
    <property type="nucleotide sequence ID" value="NZ_CP066786.1"/>
</dbReference>
<evidence type="ECO:0000256" key="1">
    <source>
        <dbReference type="SAM" id="MobiDB-lite"/>
    </source>
</evidence>
<evidence type="ECO:0000313" key="4">
    <source>
        <dbReference type="Proteomes" id="UP000596083"/>
    </source>
</evidence>
<evidence type="ECO:0000313" key="3">
    <source>
        <dbReference type="EMBL" id="QQM30858.1"/>
    </source>
</evidence>
<sequence length="78" mass="8322">MVEKRKTGNRPEDVEVDVTPTEARHSERGRPVLAILAGGLVLAFLVWGAVELFAPRGGDPAVETVTEDAAQTEQAPAQ</sequence>
<dbReference type="KEGG" id="mlut:JET14_01305"/>
<protein>
    <submittedName>
        <fullName evidence="3">Uncharacterized protein</fullName>
    </submittedName>
</protein>
<dbReference type="Proteomes" id="UP000596083">
    <property type="component" value="Chromosome"/>
</dbReference>
<feature type="region of interest" description="Disordered" evidence="1">
    <location>
        <begin position="1"/>
        <end position="26"/>
    </location>
</feature>
<dbReference type="AlphaFoldDB" id="A0A7T7KLT7"/>
<proteinExistence type="predicted"/>